<dbReference type="InterPro" id="IPR050523">
    <property type="entry name" value="AKR_Detox_Biosynth"/>
</dbReference>
<protein>
    <submittedName>
        <fullName evidence="3">Oxidoreductase</fullName>
    </submittedName>
</protein>
<evidence type="ECO:0000313" key="4">
    <source>
        <dbReference type="Proteomes" id="UP000321386"/>
    </source>
</evidence>
<keyword evidence="1" id="KW-0560">Oxidoreductase</keyword>
<evidence type="ECO:0000313" key="3">
    <source>
        <dbReference type="EMBL" id="GEK16931.1"/>
    </source>
</evidence>
<dbReference type="RefSeq" id="WP_371861973.1">
    <property type="nucleotide sequence ID" value="NZ_BJUA01000002.1"/>
</dbReference>
<dbReference type="PANTHER" id="PTHR43364">
    <property type="entry name" value="NADH-SPECIFIC METHYLGLYOXAL REDUCTASE-RELATED"/>
    <property type="match status" value="1"/>
</dbReference>
<proteinExistence type="predicted"/>
<dbReference type="Pfam" id="PF00248">
    <property type="entry name" value="Aldo_ket_red"/>
    <property type="match status" value="1"/>
</dbReference>
<comment type="caution">
    <text evidence="3">The sequence shown here is derived from an EMBL/GenBank/DDBJ whole genome shotgun (WGS) entry which is preliminary data.</text>
</comment>
<keyword evidence="4" id="KW-1185">Reference proteome</keyword>
<organism evidence="3 4">
    <name type="scientific">Cellulomonas persica</name>
    <dbReference type="NCBI Taxonomy" id="76861"/>
    <lineage>
        <taxon>Bacteria</taxon>
        <taxon>Bacillati</taxon>
        <taxon>Actinomycetota</taxon>
        <taxon>Actinomycetes</taxon>
        <taxon>Micrococcales</taxon>
        <taxon>Cellulomonadaceae</taxon>
        <taxon>Cellulomonas</taxon>
    </lineage>
</organism>
<dbReference type="InterPro" id="IPR023210">
    <property type="entry name" value="NADP_OxRdtase_dom"/>
</dbReference>
<dbReference type="GO" id="GO:0016491">
    <property type="term" value="F:oxidoreductase activity"/>
    <property type="evidence" value="ECO:0007669"/>
    <property type="project" value="UniProtKB-KW"/>
</dbReference>
<dbReference type="EMBL" id="BJUA01000002">
    <property type="protein sequence ID" value="GEK16931.1"/>
    <property type="molecule type" value="Genomic_DNA"/>
</dbReference>
<dbReference type="InterPro" id="IPR036812">
    <property type="entry name" value="NAD(P)_OxRdtase_dom_sf"/>
</dbReference>
<name>A0A510UTY6_9CELL</name>
<evidence type="ECO:0000256" key="1">
    <source>
        <dbReference type="ARBA" id="ARBA00023002"/>
    </source>
</evidence>
<dbReference type="FunFam" id="3.20.20.100:FF:000004">
    <property type="entry name" value="Oxidoreductase, aldo/keto reductase"/>
    <property type="match status" value="1"/>
</dbReference>
<feature type="domain" description="NADP-dependent oxidoreductase" evidence="2">
    <location>
        <begin position="26"/>
        <end position="319"/>
    </location>
</feature>
<gene>
    <name evidence="3" type="ORF">CPE01_06640</name>
</gene>
<accession>A0A510UTY6</accession>
<dbReference type="AlphaFoldDB" id="A0A510UTY6"/>
<sequence length="322" mass="33947">MSATSTPTDMTYRRMGDSGLVVSTAGLGCNTFGATLPDDGVTSLVDAALSAGVTLFDTADVYGDTPGRSEELLGAALRGRRDDVVIATKFGLDMAGVNGPDWGARGSRRYVRRAVEASLRRLGTDWIDLYQMHAPDDGTPVEETLAALHELVVEGKVRYIGSSNFAAWQVVQADWTARTGGLTPFVSAQNRYSLLDRRAEAELVPAVEASGVGLIPYTPLASGLLTGKYRRGESAPEGARLTRLPERLAGADFDRIEALAALADEWGVQLATLALGGLAAQPGVASVIAGARTPEQLHANVASILWEPDLEQLAAIDEVAPA</sequence>
<dbReference type="GO" id="GO:0005829">
    <property type="term" value="C:cytosol"/>
    <property type="evidence" value="ECO:0007669"/>
    <property type="project" value="TreeGrafter"/>
</dbReference>
<reference evidence="3 4" key="1">
    <citation type="submission" date="2019-07" db="EMBL/GenBank/DDBJ databases">
        <title>Whole genome shotgun sequence of Cellulomonas persica NBRC 101101.</title>
        <authorList>
            <person name="Hosoyama A."/>
            <person name="Uohara A."/>
            <person name="Ohji S."/>
            <person name="Ichikawa N."/>
        </authorList>
    </citation>
    <scope>NUCLEOTIDE SEQUENCE [LARGE SCALE GENOMIC DNA]</scope>
    <source>
        <strain evidence="3 4">NBRC 101101</strain>
    </source>
</reference>
<evidence type="ECO:0000259" key="2">
    <source>
        <dbReference type="Pfam" id="PF00248"/>
    </source>
</evidence>
<dbReference type="PANTHER" id="PTHR43364:SF4">
    <property type="entry name" value="NAD(P)-LINKED OXIDOREDUCTASE SUPERFAMILY PROTEIN"/>
    <property type="match status" value="1"/>
</dbReference>
<dbReference type="SUPFAM" id="SSF51430">
    <property type="entry name" value="NAD(P)-linked oxidoreductase"/>
    <property type="match status" value="1"/>
</dbReference>
<dbReference type="Proteomes" id="UP000321386">
    <property type="component" value="Unassembled WGS sequence"/>
</dbReference>
<dbReference type="Gene3D" id="3.20.20.100">
    <property type="entry name" value="NADP-dependent oxidoreductase domain"/>
    <property type="match status" value="1"/>
</dbReference>